<evidence type="ECO:0000313" key="4">
    <source>
        <dbReference type="Proteomes" id="UP001055093"/>
    </source>
</evidence>
<reference evidence="3" key="1">
    <citation type="journal article" date="2021" name="Front. Microbiol.">
        <title>Comprehensive Comparative Genomics and Phenotyping of Methylobacterium Species.</title>
        <authorList>
            <person name="Alessa O."/>
            <person name="Ogura Y."/>
            <person name="Fujitani Y."/>
            <person name="Takami H."/>
            <person name="Hayashi T."/>
            <person name="Sahin N."/>
            <person name="Tani A."/>
        </authorList>
    </citation>
    <scope>NUCLEOTIDE SEQUENCE</scope>
    <source>
        <strain evidence="3">DSM 14458</strain>
    </source>
</reference>
<protein>
    <submittedName>
        <fullName evidence="3">Uncharacterized protein</fullName>
    </submittedName>
</protein>
<feature type="region of interest" description="Disordered" evidence="1">
    <location>
        <begin position="25"/>
        <end position="57"/>
    </location>
</feature>
<proteinExistence type="predicted"/>
<feature type="signal peptide" evidence="2">
    <location>
        <begin position="1"/>
        <end position="25"/>
    </location>
</feature>
<gene>
    <name evidence="3" type="ORF">BGCPKDLD_1835</name>
</gene>
<name>A0ABQ4USW2_9HYPH</name>
<reference evidence="3" key="2">
    <citation type="submission" date="2021-08" db="EMBL/GenBank/DDBJ databases">
        <authorList>
            <person name="Tani A."/>
            <person name="Ola A."/>
            <person name="Ogura Y."/>
            <person name="Katsura K."/>
            <person name="Hayashi T."/>
        </authorList>
    </citation>
    <scope>NUCLEOTIDE SEQUENCE</scope>
    <source>
        <strain evidence="3">DSM 14458</strain>
    </source>
</reference>
<dbReference type="RefSeq" id="WP_137827460.1">
    <property type="nucleotide sequence ID" value="NZ_BPRE01000005.1"/>
</dbReference>
<evidence type="ECO:0000256" key="2">
    <source>
        <dbReference type="SAM" id="SignalP"/>
    </source>
</evidence>
<comment type="caution">
    <text evidence="3">The sequence shown here is derived from an EMBL/GenBank/DDBJ whole genome shotgun (WGS) entry which is preliminary data.</text>
</comment>
<dbReference type="Proteomes" id="UP001055093">
    <property type="component" value="Unassembled WGS sequence"/>
</dbReference>
<dbReference type="EMBL" id="BPRE01000005">
    <property type="protein sequence ID" value="GJE75253.1"/>
    <property type="molecule type" value="Genomic_DNA"/>
</dbReference>
<accession>A0ABQ4USW2</accession>
<keyword evidence="2" id="KW-0732">Signal</keyword>
<sequence>MTSKFSAAAGLGLVLFGMGAVPAMGAPGGDRDTRQMAEATQVRPVSDIRPAEAEAEDDGANCSKLRRRLWIEGEGWLVRRVTICR</sequence>
<keyword evidence="4" id="KW-1185">Reference proteome</keyword>
<evidence type="ECO:0000256" key="1">
    <source>
        <dbReference type="SAM" id="MobiDB-lite"/>
    </source>
</evidence>
<evidence type="ECO:0000313" key="3">
    <source>
        <dbReference type="EMBL" id="GJE75253.1"/>
    </source>
</evidence>
<organism evidence="3 4">
    <name type="scientific">Methylorubrum suomiense</name>
    <dbReference type="NCBI Taxonomy" id="144191"/>
    <lineage>
        <taxon>Bacteria</taxon>
        <taxon>Pseudomonadati</taxon>
        <taxon>Pseudomonadota</taxon>
        <taxon>Alphaproteobacteria</taxon>
        <taxon>Hyphomicrobiales</taxon>
        <taxon>Methylobacteriaceae</taxon>
        <taxon>Methylorubrum</taxon>
    </lineage>
</organism>
<feature type="chain" id="PRO_5047360739" evidence="2">
    <location>
        <begin position="26"/>
        <end position="85"/>
    </location>
</feature>